<keyword evidence="3" id="KW-0732">Signal</keyword>
<dbReference type="InterPro" id="IPR017850">
    <property type="entry name" value="Alkaline_phosphatase_core_sf"/>
</dbReference>
<protein>
    <submittedName>
        <fullName evidence="5">Arylsulfatase</fullName>
    </submittedName>
</protein>
<keyword evidence="1" id="KW-0479">Metal-binding</keyword>
<dbReference type="PANTHER" id="PTHR45953:SF1">
    <property type="entry name" value="IDURONATE 2-SULFATASE"/>
    <property type="match status" value="1"/>
</dbReference>
<dbReference type="Gene3D" id="3.40.720.10">
    <property type="entry name" value="Alkaline Phosphatase, subunit A"/>
    <property type="match status" value="1"/>
</dbReference>
<keyword evidence="6" id="KW-1185">Reference proteome</keyword>
<feature type="chain" id="PRO_5028958874" evidence="3">
    <location>
        <begin position="18"/>
        <end position="602"/>
    </location>
</feature>
<feature type="signal peptide" evidence="3">
    <location>
        <begin position="1"/>
        <end position="17"/>
    </location>
</feature>
<dbReference type="GO" id="GO:0046872">
    <property type="term" value="F:metal ion binding"/>
    <property type="evidence" value="ECO:0007669"/>
    <property type="project" value="UniProtKB-KW"/>
</dbReference>
<dbReference type="CDD" id="cd16153">
    <property type="entry name" value="sulfatase_like"/>
    <property type="match status" value="1"/>
</dbReference>
<evidence type="ECO:0000256" key="1">
    <source>
        <dbReference type="ARBA" id="ARBA00022723"/>
    </source>
</evidence>
<dbReference type="GO" id="GO:0008484">
    <property type="term" value="F:sulfuric ester hydrolase activity"/>
    <property type="evidence" value="ECO:0007669"/>
    <property type="project" value="TreeGrafter"/>
</dbReference>
<evidence type="ECO:0000256" key="2">
    <source>
        <dbReference type="ARBA" id="ARBA00022801"/>
    </source>
</evidence>
<reference evidence="5 6" key="1">
    <citation type="submission" date="2019-04" db="EMBL/GenBank/DDBJ databases">
        <authorList>
            <person name="Van Vliet M D."/>
        </authorList>
    </citation>
    <scope>NUCLEOTIDE SEQUENCE [LARGE SCALE GENOMIC DNA]</scope>
    <source>
        <strain evidence="5 6">F1</strain>
    </source>
</reference>
<proteinExistence type="predicted"/>
<evidence type="ECO:0000313" key="5">
    <source>
        <dbReference type="EMBL" id="VGO11911.1"/>
    </source>
</evidence>
<dbReference type="Pfam" id="PF00884">
    <property type="entry name" value="Sulfatase"/>
    <property type="match status" value="1"/>
</dbReference>
<dbReference type="InterPro" id="IPR000917">
    <property type="entry name" value="Sulfatase_N"/>
</dbReference>
<gene>
    <name evidence="5" type="ORF">PDESU_00459</name>
</gene>
<sequence length="602" mass="68031">MKHSFYLTLLIAGSAFAKTQPNVLWVLTDDHRYDSIRAFNQMMTGDEMSPLGYVESPSTDKLAEMGTTFINTYCHAQGCAPSRASMHLGRYPFRSGIYEFEWFNKDTEHWKPSLPEQMAALGYQTFHVGKLGVRVRTTNRNGKFGTHQIYQQDISFHRMFDEGLTGWSKGEVTEVAGIKLDKPTHCDWLRTLEGTWEYTGYELNKIAGLENHSKQVDEKYDILRKYASPEEKQPGYGEIIGGVSSQPAGKNRDGRYTTELVRFLENPSQTLAVGSQTFTGVNPSKPLFANIGYDFPHTPVLPPKSFRDRFLKKKYTIPVVDKDEFGKLPPQLQGLIKKAASEHYSDADKQQMVQDYYAYCAYGDHLIGEAVEAFLAYSKKQKQPWMIVYVCGDHGWRLNEHGSIYKFAPWKTDALDPIIVVSSDKKRFPAGKVVTDLTEFVDIAPTIMAAGGANLEQPQYAYLDGYDLAKVTSGELEPRDYIVGESHAVTGPRATLRTPDYMFSIKSRPKNKMGGKDMKWAMTASYKDLEPVLYDMKRDPDELNNLAFNPEYKGIAMKMKDKLLNIVIGDNRVEVIWNAKGDGTEVSRSNFAPGADDKKLKL</sequence>
<dbReference type="GO" id="GO:0005737">
    <property type="term" value="C:cytoplasm"/>
    <property type="evidence" value="ECO:0007669"/>
    <property type="project" value="TreeGrafter"/>
</dbReference>
<keyword evidence="2" id="KW-0378">Hydrolase</keyword>
<dbReference type="AlphaFoldDB" id="A0A6C2TX68"/>
<organism evidence="5 6">
    <name type="scientific">Pontiella desulfatans</name>
    <dbReference type="NCBI Taxonomy" id="2750659"/>
    <lineage>
        <taxon>Bacteria</taxon>
        <taxon>Pseudomonadati</taxon>
        <taxon>Kiritimatiellota</taxon>
        <taxon>Kiritimatiellia</taxon>
        <taxon>Kiritimatiellales</taxon>
        <taxon>Pontiellaceae</taxon>
        <taxon>Pontiella</taxon>
    </lineage>
</organism>
<dbReference type="Proteomes" id="UP000366872">
    <property type="component" value="Unassembled WGS sequence"/>
</dbReference>
<feature type="domain" description="Sulfatase N-terminal" evidence="4">
    <location>
        <begin position="21"/>
        <end position="452"/>
    </location>
</feature>
<name>A0A6C2TX68_PONDE</name>
<dbReference type="EMBL" id="CAAHFG010000001">
    <property type="protein sequence ID" value="VGO11911.1"/>
    <property type="molecule type" value="Genomic_DNA"/>
</dbReference>
<dbReference type="SUPFAM" id="SSF53649">
    <property type="entry name" value="Alkaline phosphatase-like"/>
    <property type="match status" value="1"/>
</dbReference>
<evidence type="ECO:0000256" key="3">
    <source>
        <dbReference type="SAM" id="SignalP"/>
    </source>
</evidence>
<dbReference type="PANTHER" id="PTHR45953">
    <property type="entry name" value="IDURONATE 2-SULFATASE"/>
    <property type="match status" value="1"/>
</dbReference>
<evidence type="ECO:0000313" key="6">
    <source>
        <dbReference type="Proteomes" id="UP000366872"/>
    </source>
</evidence>
<evidence type="ECO:0000259" key="4">
    <source>
        <dbReference type="Pfam" id="PF00884"/>
    </source>
</evidence>
<accession>A0A6C2TX68</accession>